<proteinExistence type="predicted"/>
<name>A0A075A6W3_OPIVI</name>
<organism evidence="1 2">
    <name type="scientific">Opisthorchis viverrini</name>
    <name type="common">Southeast Asian liver fluke</name>
    <dbReference type="NCBI Taxonomy" id="6198"/>
    <lineage>
        <taxon>Eukaryota</taxon>
        <taxon>Metazoa</taxon>
        <taxon>Spiralia</taxon>
        <taxon>Lophotrochozoa</taxon>
        <taxon>Platyhelminthes</taxon>
        <taxon>Trematoda</taxon>
        <taxon>Digenea</taxon>
        <taxon>Opisthorchiida</taxon>
        <taxon>Opisthorchiata</taxon>
        <taxon>Opisthorchiidae</taxon>
        <taxon>Opisthorchis</taxon>
    </lineage>
</organism>
<protein>
    <submittedName>
        <fullName evidence="1">Uncharacterized protein</fullName>
    </submittedName>
</protein>
<keyword evidence="2" id="KW-1185">Reference proteome</keyword>
<accession>A0A075A6W3</accession>
<sequence length="114" mass="12718">MHAMEAPGDSDSPKAGVHDNFCGCKTETKLMSQGPQGCTSPILTYESIKMTNTVYYTGLLFEEHRPRCTMAYVNRPVLVVWCVKLLSVCRGCCIWGCVYRVSEQRASSEASMHM</sequence>
<reference evidence="1 2" key="1">
    <citation type="submission" date="2013-11" db="EMBL/GenBank/DDBJ databases">
        <title>Opisthorchis viverrini - life in the bile duct.</title>
        <authorList>
            <person name="Young N.D."/>
            <person name="Nagarajan N."/>
            <person name="Lin S.J."/>
            <person name="Korhonen P.K."/>
            <person name="Jex A.R."/>
            <person name="Hall R.S."/>
            <person name="Safavi-Hemami H."/>
            <person name="Kaewkong W."/>
            <person name="Bertrand D."/>
            <person name="Gao S."/>
            <person name="Seet Q."/>
            <person name="Wongkham S."/>
            <person name="Teh B.T."/>
            <person name="Wongkham C."/>
            <person name="Intapan P.M."/>
            <person name="Maleewong W."/>
            <person name="Yang X."/>
            <person name="Hu M."/>
            <person name="Wang Z."/>
            <person name="Hofmann A."/>
            <person name="Sternberg P.W."/>
            <person name="Tan P."/>
            <person name="Wang J."/>
            <person name="Gasser R.B."/>
        </authorList>
    </citation>
    <scope>NUCLEOTIDE SEQUENCE [LARGE SCALE GENOMIC DNA]</scope>
</reference>
<dbReference type="KEGG" id="ovi:T265_12973"/>
<dbReference type="CTD" id="20327141"/>
<evidence type="ECO:0000313" key="1">
    <source>
        <dbReference type="EMBL" id="KER31395.1"/>
    </source>
</evidence>
<evidence type="ECO:0000313" key="2">
    <source>
        <dbReference type="Proteomes" id="UP000054324"/>
    </source>
</evidence>
<dbReference type="RefSeq" id="XP_009164851.1">
    <property type="nucleotide sequence ID" value="XM_009166587.1"/>
</dbReference>
<dbReference type="Proteomes" id="UP000054324">
    <property type="component" value="Unassembled WGS sequence"/>
</dbReference>
<dbReference type="EMBL" id="KL596646">
    <property type="protein sequence ID" value="KER31395.1"/>
    <property type="molecule type" value="Genomic_DNA"/>
</dbReference>
<dbReference type="AlphaFoldDB" id="A0A075A6W3"/>
<gene>
    <name evidence="1" type="ORF">T265_12973</name>
</gene>
<dbReference type="GeneID" id="20327141"/>